<organism evidence="1 2">
    <name type="scientific">Chrysophaeum taylorii</name>
    <dbReference type="NCBI Taxonomy" id="2483200"/>
    <lineage>
        <taxon>Eukaryota</taxon>
        <taxon>Sar</taxon>
        <taxon>Stramenopiles</taxon>
        <taxon>Ochrophyta</taxon>
        <taxon>Pelagophyceae</taxon>
        <taxon>Pelagomonadales</taxon>
        <taxon>Pelagomonadaceae</taxon>
        <taxon>Chrysophaeum</taxon>
    </lineage>
</organism>
<sequence>MPKGARRVQDARRKELALESLHLFCVESNRKRRPRRESPDFKVVVKVMEWWIGDEWRKATMEQQDRYLRSATQWQNQRFKRSRHRLVDDDILETRVGILLQMASGGQPVAPQRAALLPHFRGSARDWASRLGLPPCDSVETCHAHTIACGHQPVKVLSTEGTTSLGFVMSRASCCAASGHLLCDVHSGNHSKIAGRQPSTNVPMMQYSTVAHGDHIDFVVDGHLTHPTSERLDDGEVKWAHCGELIELDQDTIADMYDILA</sequence>
<dbReference type="Proteomes" id="UP001230188">
    <property type="component" value="Unassembled WGS sequence"/>
</dbReference>
<keyword evidence="2" id="KW-1185">Reference proteome</keyword>
<accession>A0AAD7UM71</accession>
<comment type="caution">
    <text evidence="1">The sequence shown here is derived from an EMBL/GenBank/DDBJ whole genome shotgun (WGS) entry which is preliminary data.</text>
</comment>
<evidence type="ECO:0000313" key="1">
    <source>
        <dbReference type="EMBL" id="KAJ8610598.1"/>
    </source>
</evidence>
<dbReference type="AlphaFoldDB" id="A0AAD7UM71"/>
<proteinExistence type="predicted"/>
<protein>
    <submittedName>
        <fullName evidence="1">Uncharacterized protein</fullName>
    </submittedName>
</protein>
<gene>
    <name evidence="1" type="ORF">CTAYLR_007165</name>
</gene>
<evidence type="ECO:0000313" key="2">
    <source>
        <dbReference type="Proteomes" id="UP001230188"/>
    </source>
</evidence>
<dbReference type="EMBL" id="JAQMWT010000099">
    <property type="protein sequence ID" value="KAJ8610598.1"/>
    <property type="molecule type" value="Genomic_DNA"/>
</dbReference>
<reference evidence="1" key="1">
    <citation type="submission" date="2023-01" db="EMBL/GenBank/DDBJ databases">
        <title>Metagenome sequencing of chrysophaentin producing Chrysophaeum taylorii.</title>
        <authorList>
            <person name="Davison J."/>
            <person name="Bewley C."/>
        </authorList>
    </citation>
    <scope>NUCLEOTIDE SEQUENCE</scope>
    <source>
        <strain evidence="1">NIES-1699</strain>
    </source>
</reference>
<name>A0AAD7UM71_9STRA</name>